<gene>
    <name evidence="1" type="ORF">LCGC14_1412150</name>
</gene>
<reference evidence="1" key="1">
    <citation type="journal article" date="2015" name="Nature">
        <title>Complex archaea that bridge the gap between prokaryotes and eukaryotes.</title>
        <authorList>
            <person name="Spang A."/>
            <person name="Saw J.H."/>
            <person name="Jorgensen S.L."/>
            <person name="Zaremba-Niedzwiedzka K."/>
            <person name="Martijn J."/>
            <person name="Lind A.E."/>
            <person name="van Eijk R."/>
            <person name="Schleper C."/>
            <person name="Guy L."/>
            <person name="Ettema T.J."/>
        </authorList>
    </citation>
    <scope>NUCLEOTIDE SEQUENCE</scope>
</reference>
<sequence length="77" mass="8861">MALPETSLPATQEVVPHSTTGGNMTIRLKYCKRCRTGDCVKEKDEFTKKIVWACLQCGYREQSRTKRRRPVSLSTRK</sequence>
<dbReference type="EMBL" id="LAZR01009327">
    <property type="protein sequence ID" value="KKM73265.1"/>
    <property type="molecule type" value="Genomic_DNA"/>
</dbReference>
<protein>
    <submittedName>
        <fullName evidence="1">Uncharacterized protein</fullName>
    </submittedName>
</protein>
<comment type="caution">
    <text evidence="1">The sequence shown here is derived from an EMBL/GenBank/DDBJ whole genome shotgun (WGS) entry which is preliminary data.</text>
</comment>
<dbReference type="AlphaFoldDB" id="A0A0F9M9C9"/>
<organism evidence="1">
    <name type="scientific">marine sediment metagenome</name>
    <dbReference type="NCBI Taxonomy" id="412755"/>
    <lineage>
        <taxon>unclassified sequences</taxon>
        <taxon>metagenomes</taxon>
        <taxon>ecological metagenomes</taxon>
    </lineage>
</organism>
<proteinExistence type="predicted"/>
<name>A0A0F9M9C9_9ZZZZ</name>
<accession>A0A0F9M9C9</accession>
<evidence type="ECO:0000313" key="1">
    <source>
        <dbReference type="EMBL" id="KKM73265.1"/>
    </source>
</evidence>